<dbReference type="EMBL" id="MU404355">
    <property type="protein sequence ID" value="KAI1611796.1"/>
    <property type="molecule type" value="Genomic_DNA"/>
</dbReference>
<dbReference type="InterPro" id="IPR050571">
    <property type="entry name" value="Class-IV_PLP-Dep_Aminotrnsfr"/>
</dbReference>
<dbReference type="GO" id="GO:0008483">
    <property type="term" value="F:transaminase activity"/>
    <property type="evidence" value="ECO:0007669"/>
    <property type="project" value="UniProtKB-KW"/>
</dbReference>
<dbReference type="Gene3D" id="3.30.470.10">
    <property type="match status" value="1"/>
</dbReference>
<gene>
    <name evidence="2" type="ORF">EDD36DRAFT_384386</name>
</gene>
<comment type="similarity">
    <text evidence="1">Belongs to the class-IV pyridoxal-phosphate-dependent aminotransferase family.</text>
</comment>
<keyword evidence="2" id="KW-0032">Aminotransferase</keyword>
<protein>
    <submittedName>
        <fullName evidence="2">Aminotransferase</fullName>
    </submittedName>
</protein>
<dbReference type="Pfam" id="PF01063">
    <property type="entry name" value="Aminotran_4"/>
    <property type="match status" value="1"/>
</dbReference>
<dbReference type="PANTHER" id="PTHR42743">
    <property type="entry name" value="AMINO-ACID AMINOTRANSFERASE"/>
    <property type="match status" value="1"/>
</dbReference>
<dbReference type="InterPro" id="IPR043132">
    <property type="entry name" value="BCAT-like_C"/>
</dbReference>
<dbReference type="SUPFAM" id="SSF56752">
    <property type="entry name" value="D-aminoacid aminotransferase-like PLP-dependent enzymes"/>
    <property type="match status" value="1"/>
</dbReference>
<organism evidence="2 3">
    <name type="scientific">Exophiala viscosa</name>
    <dbReference type="NCBI Taxonomy" id="2486360"/>
    <lineage>
        <taxon>Eukaryota</taxon>
        <taxon>Fungi</taxon>
        <taxon>Dikarya</taxon>
        <taxon>Ascomycota</taxon>
        <taxon>Pezizomycotina</taxon>
        <taxon>Eurotiomycetes</taxon>
        <taxon>Chaetothyriomycetidae</taxon>
        <taxon>Chaetothyriales</taxon>
        <taxon>Herpotrichiellaceae</taxon>
        <taxon>Exophiala</taxon>
    </lineage>
</organism>
<proteinExistence type="inferred from homology"/>
<dbReference type="PANTHER" id="PTHR42743:SF11">
    <property type="entry name" value="AMINODEOXYCHORISMATE LYASE"/>
    <property type="match status" value="1"/>
</dbReference>
<comment type="caution">
    <text evidence="2">The sequence shown here is derived from an EMBL/GenBank/DDBJ whole genome shotgun (WGS) entry which is preliminary data.</text>
</comment>
<evidence type="ECO:0000313" key="2">
    <source>
        <dbReference type="EMBL" id="KAI1611796.1"/>
    </source>
</evidence>
<dbReference type="Proteomes" id="UP001203852">
    <property type="component" value="Unassembled WGS sequence"/>
</dbReference>
<keyword evidence="2" id="KW-0808">Transferase</keyword>
<accession>A0AAN6IBY3</accession>
<dbReference type="InterPro" id="IPR001544">
    <property type="entry name" value="Aminotrans_IV"/>
</dbReference>
<dbReference type="InterPro" id="IPR036038">
    <property type="entry name" value="Aminotransferase-like"/>
</dbReference>
<evidence type="ECO:0000313" key="3">
    <source>
        <dbReference type="Proteomes" id="UP001203852"/>
    </source>
</evidence>
<dbReference type="InterPro" id="IPR043131">
    <property type="entry name" value="BCAT-like_N"/>
</dbReference>
<sequence>MATMQKVFAAYEARKAMHRISTNPYAQGIAWVAGALVPLAEARIPLQDQGFMHGDLTYDVPSIWDGRFFRLEDHLNRLQASCEKMRLMFPISKEQIKDTLIDMARKSGIRDAFIQIIVTRGLKGVRGSRPEDICKNNLYMWIEPYIWVQEPKVQLAGSGSAVITRTVRRIPPGSFDPTIKNLQWGDLTRGMFEAMDRGAMYPFLTDGDANLTEGSGFNVLFVKDGTIYTPLRGCLEGVTRKSVFDVAKTHGIEVRVEFVPTQLAYTCDECFMSTTAGGIMPITSLDGVPIKDGQIGPISKTIWDGYWAMHYDPNFSFAIDDDSENVKGANRVGKVTEEELFVMRSLTDMKSFM</sequence>
<reference evidence="2" key="1">
    <citation type="journal article" date="2022" name="bioRxiv">
        <title>Deciphering the potential niche of two novel black yeast fungi from a biological soil crust based on their genomes, phenotypes, and melanin regulation.</title>
        <authorList>
            <consortium name="DOE Joint Genome Institute"/>
            <person name="Carr E.C."/>
            <person name="Barton Q."/>
            <person name="Grambo S."/>
            <person name="Sullivan M."/>
            <person name="Renfro C.M."/>
            <person name="Kuo A."/>
            <person name="Pangilinan J."/>
            <person name="Lipzen A."/>
            <person name="Keymanesh K."/>
            <person name="Savage E."/>
            <person name="Barry K."/>
            <person name="Grigoriev I.V."/>
            <person name="Riekhof W.R."/>
            <person name="Harris S.S."/>
        </authorList>
    </citation>
    <scope>NUCLEOTIDE SEQUENCE</scope>
    <source>
        <strain evidence="2">JF 03-4F</strain>
    </source>
</reference>
<keyword evidence="3" id="KW-1185">Reference proteome</keyword>
<dbReference type="AlphaFoldDB" id="A0AAN6IBY3"/>
<dbReference type="GO" id="GO:0046394">
    <property type="term" value="P:carboxylic acid biosynthetic process"/>
    <property type="evidence" value="ECO:0007669"/>
    <property type="project" value="UniProtKB-ARBA"/>
</dbReference>
<dbReference type="Gene3D" id="3.20.10.10">
    <property type="entry name" value="D-amino Acid Aminotransferase, subunit A, domain 2"/>
    <property type="match status" value="1"/>
</dbReference>
<evidence type="ECO:0000256" key="1">
    <source>
        <dbReference type="ARBA" id="ARBA00009320"/>
    </source>
</evidence>
<name>A0AAN6IBY3_9EURO</name>